<name>A0ABW8UG13_9LACO</name>
<keyword evidence="3" id="KW-1003">Cell membrane</keyword>
<dbReference type="InterPro" id="IPR020846">
    <property type="entry name" value="MFS_dom"/>
</dbReference>
<dbReference type="Gene3D" id="1.20.1250.20">
    <property type="entry name" value="MFS general substrate transporter like domains"/>
    <property type="match status" value="1"/>
</dbReference>
<evidence type="ECO:0000313" key="9">
    <source>
        <dbReference type="EMBL" id="MFL2029735.1"/>
    </source>
</evidence>
<dbReference type="PROSITE" id="PS50850">
    <property type="entry name" value="MFS"/>
    <property type="match status" value="1"/>
</dbReference>
<evidence type="ECO:0000313" key="10">
    <source>
        <dbReference type="Proteomes" id="UP001625389"/>
    </source>
</evidence>
<reference evidence="9 10" key="1">
    <citation type="submission" date="2024-08" db="EMBL/GenBank/DDBJ databases">
        <authorList>
            <person name="Arias E."/>
        </authorList>
    </citation>
    <scope>NUCLEOTIDE SEQUENCE [LARGE SCALE GENOMIC DNA]</scope>
    <source>
        <strain evidence="9 10">FAM 25317</strain>
    </source>
</reference>
<keyword evidence="5 7" id="KW-1133">Transmembrane helix</keyword>
<dbReference type="Proteomes" id="UP001625389">
    <property type="component" value="Unassembled WGS sequence"/>
</dbReference>
<comment type="subcellular location">
    <subcellularLocation>
        <location evidence="1">Cell membrane</location>
        <topology evidence="1">Multi-pass membrane protein</topology>
    </subcellularLocation>
</comment>
<dbReference type="RefSeq" id="WP_125549795.1">
    <property type="nucleotide sequence ID" value="NZ_JBGQPK010000037.1"/>
</dbReference>
<feature type="transmembrane region" description="Helical" evidence="7">
    <location>
        <begin position="223"/>
        <end position="240"/>
    </location>
</feature>
<dbReference type="InterPro" id="IPR011701">
    <property type="entry name" value="MFS"/>
</dbReference>
<evidence type="ECO:0000256" key="5">
    <source>
        <dbReference type="ARBA" id="ARBA00022989"/>
    </source>
</evidence>
<dbReference type="PANTHER" id="PTHR43266">
    <property type="entry name" value="MACROLIDE-EFFLUX PROTEIN"/>
    <property type="match status" value="1"/>
</dbReference>
<feature type="transmembrane region" description="Helical" evidence="7">
    <location>
        <begin position="171"/>
        <end position="194"/>
    </location>
</feature>
<dbReference type="EMBL" id="JBGQPK010000037">
    <property type="protein sequence ID" value="MFL2029735.1"/>
    <property type="molecule type" value="Genomic_DNA"/>
</dbReference>
<accession>A0ABW8UG13</accession>
<dbReference type="InterPro" id="IPR036259">
    <property type="entry name" value="MFS_trans_sf"/>
</dbReference>
<evidence type="ECO:0000256" key="6">
    <source>
        <dbReference type="ARBA" id="ARBA00023136"/>
    </source>
</evidence>
<feature type="transmembrane region" description="Helical" evidence="7">
    <location>
        <begin position="143"/>
        <end position="165"/>
    </location>
</feature>
<feature type="transmembrane region" description="Helical" evidence="7">
    <location>
        <begin position="260"/>
        <end position="278"/>
    </location>
</feature>
<feature type="transmembrane region" description="Helical" evidence="7">
    <location>
        <begin position="313"/>
        <end position="336"/>
    </location>
</feature>
<gene>
    <name evidence="9" type="ORF">ACEN34_08905</name>
</gene>
<dbReference type="Pfam" id="PF07690">
    <property type="entry name" value="MFS_1"/>
    <property type="match status" value="1"/>
</dbReference>
<keyword evidence="2" id="KW-0813">Transport</keyword>
<feature type="transmembrane region" description="Helical" evidence="7">
    <location>
        <begin position="47"/>
        <end position="68"/>
    </location>
</feature>
<keyword evidence="10" id="KW-1185">Reference proteome</keyword>
<proteinExistence type="predicted"/>
<keyword evidence="6 7" id="KW-0472">Membrane</keyword>
<evidence type="ECO:0000259" key="8">
    <source>
        <dbReference type="PROSITE" id="PS50850"/>
    </source>
</evidence>
<evidence type="ECO:0000256" key="1">
    <source>
        <dbReference type="ARBA" id="ARBA00004651"/>
    </source>
</evidence>
<evidence type="ECO:0000256" key="7">
    <source>
        <dbReference type="SAM" id="Phobius"/>
    </source>
</evidence>
<evidence type="ECO:0000256" key="3">
    <source>
        <dbReference type="ARBA" id="ARBA00022475"/>
    </source>
</evidence>
<feature type="transmembrane region" description="Helical" evidence="7">
    <location>
        <begin position="290"/>
        <end position="307"/>
    </location>
</feature>
<evidence type="ECO:0000256" key="2">
    <source>
        <dbReference type="ARBA" id="ARBA00022448"/>
    </source>
</evidence>
<sequence>MINLTVIPPAWQRNVGYFLAAQNFFLFGSSSVYFAILWYIALQTSSGTWMMLATMATTLPQILISLWAGVWADQYSRKKLIILSSSFVTAFTFGTALLYFFEVRSLWLLLLIAAIRSLGSGVQTPAGNALLPEVTPQIELTRINGLNQFISSALLLISPILSGLILGKLGIIFIFVVDLFTAITGIILMLLVHVSPTTQKADRHSAVLPGIWTGLKYTFSHQYLRNFMLFTMGAFILIAPSSQLSTLFVKRTFGSGVWRLTLNELLWTMGALLGSLYITTHKKLPNKIRLITVGFIGSGISFAVMGLPEPFWVYLLFMFTSGICMPIIQVSANILIQENVPTNKMGRVFSILQILSTGIYPIAMLFYGPLSDQVAIKYILIATGLLLILFGVLFNQRLSALADKRNELH</sequence>
<dbReference type="PANTHER" id="PTHR43266:SF10">
    <property type="entry name" value="BACILYSIN EXPORTER BACE-RELATED"/>
    <property type="match status" value="1"/>
</dbReference>
<feature type="domain" description="Major facilitator superfamily (MFS) profile" evidence="8">
    <location>
        <begin position="1"/>
        <end position="399"/>
    </location>
</feature>
<feature type="transmembrane region" description="Helical" evidence="7">
    <location>
        <begin position="17"/>
        <end position="41"/>
    </location>
</feature>
<organism evidence="9 10">
    <name type="scientific">Loigolactobacillus zhaoyuanensis</name>
    <dbReference type="NCBI Taxonomy" id="2486017"/>
    <lineage>
        <taxon>Bacteria</taxon>
        <taxon>Bacillati</taxon>
        <taxon>Bacillota</taxon>
        <taxon>Bacilli</taxon>
        <taxon>Lactobacillales</taxon>
        <taxon>Lactobacillaceae</taxon>
        <taxon>Loigolactobacillus</taxon>
    </lineage>
</organism>
<feature type="transmembrane region" description="Helical" evidence="7">
    <location>
        <begin position="80"/>
        <end position="101"/>
    </location>
</feature>
<evidence type="ECO:0000256" key="4">
    <source>
        <dbReference type="ARBA" id="ARBA00022692"/>
    </source>
</evidence>
<keyword evidence="4 7" id="KW-0812">Transmembrane</keyword>
<dbReference type="SUPFAM" id="SSF103473">
    <property type="entry name" value="MFS general substrate transporter"/>
    <property type="match status" value="1"/>
</dbReference>
<dbReference type="CDD" id="cd06173">
    <property type="entry name" value="MFS_MefA_like"/>
    <property type="match status" value="1"/>
</dbReference>
<protein>
    <submittedName>
        <fullName evidence="9">MFS transporter</fullName>
    </submittedName>
</protein>
<feature type="transmembrane region" description="Helical" evidence="7">
    <location>
        <begin position="374"/>
        <end position="395"/>
    </location>
</feature>
<comment type="caution">
    <text evidence="9">The sequence shown here is derived from an EMBL/GenBank/DDBJ whole genome shotgun (WGS) entry which is preliminary data.</text>
</comment>
<feature type="transmembrane region" description="Helical" evidence="7">
    <location>
        <begin position="348"/>
        <end position="368"/>
    </location>
</feature>